<dbReference type="InterPro" id="IPR011990">
    <property type="entry name" value="TPR-like_helical_dom_sf"/>
</dbReference>
<feature type="compositionally biased region" description="Basic and acidic residues" evidence="6">
    <location>
        <begin position="244"/>
        <end position="260"/>
    </location>
</feature>
<evidence type="ECO:0000313" key="10">
    <source>
        <dbReference type="Proteomes" id="UP000030645"/>
    </source>
</evidence>
<dbReference type="SUPFAM" id="SSF48452">
    <property type="entry name" value="TPR-like"/>
    <property type="match status" value="1"/>
</dbReference>
<reference evidence="10" key="1">
    <citation type="submission" date="2013-01" db="EMBL/GenBank/DDBJ databases">
        <title>Draft Genome Sequence of a Mulberry Tree, Morus notabilis C.K. Schneid.</title>
        <authorList>
            <person name="He N."/>
            <person name="Zhao S."/>
        </authorList>
    </citation>
    <scope>NUCLEOTIDE SEQUENCE</scope>
</reference>
<name>W9R9F9_9ROSA</name>
<dbReference type="Pfam" id="PF08640">
    <property type="entry name" value="U3_assoc_6"/>
    <property type="match status" value="1"/>
</dbReference>
<evidence type="ECO:0000259" key="7">
    <source>
        <dbReference type="Pfam" id="PF08640"/>
    </source>
</evidence>
<evidence type="ECO:0000256" key="2">
    <source>
        <dbReference type="ARBA" id="ARBA00010734"/>
    </source>
</evidence>
<dbReference type="Gene3D" id="1.25.40.10">
    <property type="entry name" value="Tetratricopeptide repeat domain"/>
    <property type="match status" value="3"/>
</dbReference>
<dbReference type="InterPro" id="IPR003107">
    <property type="entry name" value="HAT"/>
</dbReference>
<dbReference type="SMART" id="SM00386">
    <property type="entry name" value="HAT"/>
    <property type="match status" value="7"/>
</dbReference>
<dbReference type="Pfam" id="PF24892">
    <property type="entry name" value="UTP6_C"/>
    <property type="match status" value="1"/>
</dbReference>
<evidence type="ECO:0000256" key="5">
    <source>
        <dbReference type="ARBA" id="ARBA00023242"/>
    </source>
</evidence>
<dbReference type="GO" id="GO:0030515">
    <property type="term" value="F:snoRNA binding"/>
    <property type="evidence" value="ECO:0007669"/>
    <property type="project" value="InterPro"/>
</dbReference>
<dbReference type="PANTHER" id="PTHR23271:SF1">
    <property type="entry name" value="U3 SMALL NUCLEOLAR RNA-ASSOCIATED PROTEIN 6 HOMOLOG"/>
    <property type="match status" value="1"/>
</dbReference>
<dbReference type="eggNOG" id="KOG2396">
    <property type="taxonomic scope" value="Eukaryota"/>
</dbReference>
<accession>W9R9F9</accession>
<keyword evidence="4" id="KW-0677">Repeat</keyword>
<feature type="domain" description="U3 small nucleolar RNA-associated protein 6 N-terminal" evidence="7">
    <location>
        <begin position="9"/>
        <end position="86"/>
    </location>
</feature>
<feature type="region of interest" description="Disordered" evidence="6">
    <location>
        <begin position="241"/>
        <end position="260"/>
    </location>
</feature>
<evidence type="ECO:0000256" key="4">
    <source>
        <dbReference type="ARBA" id="ARBA00022737"/>
    </source>
</evidence>
<evidence type="ECO:0000259" key="8">
    <source>
        <dbReference type="Pfam" id="PF24892"/>
    </source>
</evidence>
<evidence type="ECO:0000256" key="6">
    <source>
        <dbReference type="SAM" id="MobiDB-lite"/>
    </source>
</evidence>
<keyword evidence="10" id="KW-1185">Reference proteome</keyword>
<evidence type="ECO:0000313" key="9">
    <source>
        <dbReference type="EMBL" id="EXB77065.1"/>
    </source>
</evidence>
<dbReference type="OrthoDB" id="28112at2759"/>
<dbReference type="InterPro" id="IPR055347">
    <property type="entry name" value="UTP6_N"/>
</dbReference>
<dbReference type="PANTHER" id="PTHR23271">
    <property type="entry name" value="HEPATOCELLULAR CARCINOMA-ASSOCIATED ANTIGEN 66"/>
    <property type="match status" value="1"/>
</dbReference>
<organism evidence="9 10">
    <name type="scientific">Morus notabilis</name>
    <dbReference type="NCBI Taxonomy" id="981085"/>
    <lineage>
        <taxon>Eukaryota</taxon>
        <taxon>Viridiplantae</taxon>
        <taxon>Streptophyta</taxon>
        <taxon>Embryophyta</taxon>
        <taxon>Tracheophyta</taxon>
        <taxon>Spermatophyta</taxon>
        <taxon>Magnoliopsida</taxon>
        <taxon>eudicotyledons</taxon>
        <taxon>Gunneridae</taxon>
        <taxon>Pentapetalae</taxon>
        <taxon>rosids</taxon>
        <taxon>fabids</taxon>
        <taxon>Rosales</taxon>
        <taxon>Moraceae</taxon>
        <taxon>Moreae</taxon>
        <taxon>Morus</taxon>
    </lineage>
</organism>
<dbReference type="FunFam" id="1.25.40.10:FF:000563">
    <property type="entry name" value="U3 small nucleolar RNA-associated protein 6"/>
    <property type="match status" value="1"/>
</dbReference>
<comment type="subcellular location">
    <subcellularLocation>
        <location evidence="1">Nucleus</location>
        <location evidence="1">Nucleolus</location>
    </subcellularLocation>
</comment>
<dbReference type="InterPro" id="IPR013949">
    <property type="entry name" value="Utp6"/>
</dbReference>
<comment type="similarity">
    <text evidence="2">Belongs to the UTP6 family.</text>
</comment>
<feature type="domain" description="U3 small nucleolar RNA-associated protein 6 homolog C-terminal" evidence="8">
    <location>
        <begin position="355"/>
        <end position="645"/>
    </location>
</feature>
<evidence type="ECO:0000256" key="3">
    <source>
        <dbReference type="ARBA" id="ARBA00022552"/>
    </source>
</evidence>
<dbReference type="AlphaFoldDB" id="W9R9F9"/>
<dbReference type="STRING" id="981085.W9R9F9"/>
<dbReference type="Proteomes" id="UP000030645">
    <property type="component" value="Unassembled WGS sequence"/>
</dbReference>
<protein>
    <submittedName>
        <fullName evidence="9">U3 small nucleolar RNA-associated protein 6-like protein</fullName>
    </submittedName>
</protein>
<dbReference type="GO" id="GO:0034388">
    <property type="term" value="C:Pwp2p-containing subcomplex of 90S preribosome"/>
    <property type="evidence" value="ECO:0007669"/>
    <property type="project" value="TreeGrafter"/>
</dbReference>
<dbReference type="InterPro" id="IPR056907">
    <property type="entry name" value="UTP6_C"/>
</dbReference>
<dbReference type="GO" id="GO:0000462">
    <property type="term" value="P:maturation of SSU-rRNA from tricistronic rRNA transcript (SSU-rRNA, 5.8S rRNA, LSU-rRNA)"/>
    <property type="evidence" value="ECO:0007669"/>
    <property type="project" value="InterPro"/>
</dbReference>
<keyword evidence="3" id="KW-0698">rRNA processing</keyword>
<dbReference type="KEGG" id="mnt:21397341"/>
<proteinExistence type="inferred from homology"/>
<keyword evidence="5" id="KW-0539">Nucleus</keyword>
<dbReference type="EMBL" id="KE344740">
    <property type="protein sequence ID" value="EXB77065.1"/>
    <property type="molecule type" value="Genomic_DNA"/>
</dbReference>
<sequence length="656" mass="76052">MADVVQYRLERMVNELDDLERRGLFSRREIAEIVKQRRKFEYRLKRPSPLKQDYLAYIDYETQLDSLRRLRKKSVARELKKQGVDDKNKTKRKKSVSDYAGLVRIVEIYRLAVMRYKGDIDLWFRYLEFCKQRRNGRMKKVLAQAIRFHPKVPGLWIYAAAWEFDHNLNVAAARALMQSGLRVCPTSEDLWIEYLRMELTYLNKLKARKVALGEDEGTLIRDQKVTEEKQWREENEDLFMSLNDQKENKEPNPESKETTEKVDLFREQGFNILRTIYAGAIEALPSSLDLRRRIFEILEAVDLAHSEEMREQILSEMKRDFSTEPEYWDWLARLEFDPESAEEMSEELVLSRTQKAVQVFEEALKVVPSVRVVNFYTKFLMGVIVSSKGEKEISGLSGPFTTFIPNLFEVFEKAETMGCITEDLACQHISFYLQLGRLDEARKLAEKLCHEIFSYSIRLWLLKASLEIRQITRGSVSPSKADLQSIYGLIKDVLTKAHVSKAESLWLMAFKLFSNQKEYFDKLVEIAIVSLAKDGGSDDGFSLSAAIVNFVFQEDGIRKARDMYKRFLALPRPGLAIYRNCIELETNLASVGGKDGLANARKLYESALTTYSQNVSLWQNYYGLETKMGTSETASAVYWRARKILKDAAALITPDM</sequence>
<gene>
    <name evidence="9" type="ORF">L484_014192</name>
</gene>
<dbReference type="GO" id="GO:0032040">
    <property type="term" value="C:small-subunit processome"/>
    <property type="evidence" value="ECO:0007669"/>
    <property type="project" value="TreeGrafter"/>
</dbReference>
<evidence type="ECO:0000256" key="1">
    <source>
        <dbReference type="ARBA" id="ARBA00004604"/>
    </source>
</evidence>